<feature type="transmembrane region" description="Helical" evidence="1">
    <location>
        <begin position="28"/>
        <end position="51"/>
    </location>
</feature>
<evidence type="ECO:0000313" key="4">
    <source>
        <dbReference type="EMBL" id="QNQ08308.1"/>
    </source>
</evidence>
<keyword evidence="4" id="KW-0418">Kinase</keyword>
<protein>
    <submittedName>
        <fullName evidence="4">Histidine kinase</fullName>
    </submittedName>
</protein>
<name>A0A7H0LF55_9SPHN</name>
<feature type="domain" description="Histidine kinase/HSP90-like ATPase" evidence="2">
    <location>
        <begin position="272"/>
        <end position="364"/>
    </location>
</feature>
<reference evidence="4 5" key="1">
    <citation type="submission" date="2020-09" db="EMBL/GenBank/DDBJ databases">
        <title>Sphingomonas sp., a new species isolated from pork steak.</title>
        <authorList>
            <person name="Heidler von Heilborn D."/>
        </authorList>
    </citation>
    <scope>NUCLEOTIDE SEQUENCE [LARGE SCALE GENOMIC DNA]</scope>
    <source>
        <strain evidence="5">S8-3T</strain>
    </source>
</reference>
<dbReference type="Pfam" id="PF06580">
    <property type="entry name" value="His_kinase"/>
    <property type="match status" value="1"/>
</dbReference>
<keyword evidence="1" id="KW-0812">Transmembrane</keyword>
<dbReference type="PANTHER" id="PTHR34220:SF7">
    <property type="entry name" value="SENSOR HISTIDINE KINASE YPDA"/>
    <property type="match status" value="1"/>
</dbReference>
<feature type="transmembrane region" description="Helical" evidence="1">
    <location>
        <begin position="63"/>
        <end position="81"/>
    </location>
</feature>
<feature type="domain" description="Signal transduction histidine kinase internal region" evidence="3">
    <location>
        <begin position="175"/>
        <end position="255"/>
    </location>
</feature>
<dbReference type="SUPFAM" id="SSF55874">
    <property type="entry name" value="ATPase domain of HSP90 chaperone/DNA topoisomerase II/histidine kinase"/>
    <property type="match status" value="1"/>
</dbReference>
<keyword evidence="1" id="KW-1133">Transmembrane helix</keyword>
<gene>
    <name evidence="4" type="ORF">H3Z74_16320</name>
</gene>
<dbReference type="AlphaFoldDB" id="A0A7H0LF55"/>
<evidence type="ECO:0000256" key="1">
    <source>
        <dbReference type="SAM" id="Phobius"/>
    </source>
</evidence>
<dbReference type="Pfam" id="PF02518">
    <property type="entry name" value="HATPase_c"/>
    <property type="match status" value="1"/>
</dbReference>
<proteinExistence type="predicted"/>
<keyword evidence="1" id="KW-0472">Membrane</keyword>
<dbReference type="GO" id="GO:0000155">
    <property type="term" value="F:phosphorelay sensor kinase activity"/>
    <property type="evidence" value="ECO:0007669"/>
    <property type="project" value="InterPro"/>
</dbReference>
<dbReference type="RefSeq" id="WP_187760636.1">
    <property type="nucleotide sequence ID" value="NZ_CP061038.1"/>
</dbReference>
<dbReference type="InterPro" id="IPR010559">
    <property type="entry name" value="Sig_transdc_His_kin_internal"/>
</dbReference>
<dbReference type="GO" id="GO:0016020">
    <property type="term" value="C:membrane"/>
    <property type="evidence" value="ECO:0007669"/>
    <property type="project" value="InterPro"/>
</dbReference>
<evidence type="ECO:0000313" key="5">
    <source>
        <dbReference type="Proteomes" id="UP000516148"/>
    </source>
</evidence>
<dbReference type="EMBL" id="CP061038">
    <property type="protein sequence ID" value="QNQ08308.1"/>
    <property type="molecule type" value="Genomic_DNA"/>
</dbReference>
<sequence length="368" mass="40648">MARSEIAATPCSAPVEKTRWISPRRRSALLLIAAFWIFTFGMLSIRAALVSDLPFNVIGPRRLVTAAFGTILCLVMVRLLDRLRTRSFVVWVVCGMAGAIAMAFALTSFATLMNRVIAPLPGIGPLSIADMAQWVLIWLGYCLAWTGTYLALIYHWQVQDQRQHMSRMTSLAQEAQIAALRYQVNPHFLFNTLNSISSLVLDHRNADAEVMLLNLSAFVRSTFDGDPQRLIPLHEEIELQRFYLGIEQVRFSERLRVIVDIPDAVADTLVPALILQPLVENALRHGVEQSEALTSIAIRAMQCGGNVQIVIEDDGVALASRTDGTGVGLRNVRDRLAVHFGDRATLATSVRPQGGFCSEIRLPIAMGA</sequence>
<feature type="transmembrane region" description="Helical" evidence="1">
    <location>
        <begin position="88"/>
        <end position="112"/>
    </location>
</feature>
<evidence type="ECO:0000259" key="3">
    <source>
        <dbReference type="Pfam" id="PF06580"/>
    </source>
</evidence>
<dbReference type="Gene3D" id="3.30.565.10">
    <property type="entry name" value="Histidine kinase-like ATPase, C-terminal domain"/>
    <property type="match status" value="1"/>
</dbReference>
<organism evidence="4 5">
    <name type="scientific">Sphingomonas alpina</name>
    <dbReference type="NCBI Taxonomy" id="653931"/>
    <lineage>
        <taxon>Bacteria</taxon>
        <taxon>Pseudomonadati</taxon>
        <taxon>Pseudomonadota</taxon>
        <taxon>Alphaproteobacteria</taxon>
        <taxon>Sphingomonadales</taxon>
        <taxon>Sphingomonadaceae</taxon>
        <taxon>Sphingomonas</taxon>
    </lineage>
</organism>
<feature type="transmembrane region" description="Helical" evidence="1">
    <location>
        <begin position="132"/>
        <end position="156"/>
    </location>
</feature>
<dbReference type="PANTHER" id="PTHR34220">
    <property type="entry name" value="SENSOR HISTIDINE KINASE YPDA"/>
    <property type="match status" value="1"/>
</dbReference>
<dbReference type="Proteomes" id="UP000516148">
    <property type="component" value="Chromosome"/>
</dbReference>
<dbReference type="InterPro" id="IPR050640">
    <property type="entry name" value="Bact_2-comp_sensor_kinase"/>
</dbReference>
<dbReference type="KEGG" id="spap:H3Z74_16320"/>
<keyword evidence="4" id="KW-0808">Transferase</keyword>
<dbReference type="InterPro" id="IPR003594">
    <property type="entry name" value="HATPase_dom"/>
</dbReference>
<keyword evidence="5" id="KW-1185">Reference proteome</keyword>
<evidence type="ECO:0000259" key="2">
    <source>
        <dbReference type="Pfam" id="PF02518"/>
    </source>
</evidence>
<accession>A0A7H0LF55</accession>
<dbReference type="InterPro" id="IPR036890">
    <property type="entry name" value="HATPase_C_sf"/>
</dbReference>